<protein>
    <submittedName>
        <fullName evidence="2">Amino acid deaminase/aldolase</fullName>
    </submittedName>
</protein>
<dbReference type="InterPro" id="IPR001608">
    <property type="entry name" value="Ala_racemase_N"/>
</dbReference>
<keyword evidence="3" id="KW-1185">Reference proteome</keyword>
<sequence>MLDLSHRLTGRPWQTPGLFWPELTAATAHLDAPVAALHLGALRHNAHDLLDRAAGTSLRVASKSIRVRGVLEAILAVPGYRGVLAYTLAEALWLAETVTDVVVGYPTADRSAIRKSGRSPELARAVTPMVDSIAHLDVIDAVLPPGSRTPIRVCLELDAAWDAPVLGHLGVWRSPVHTPGEARRVAADIVAHPGFVLVGVMSYEAQVAGIGDRPAGKPLRGLVTRWVRRRCVGELRERRSAAVAAVREVARLEFVNGGGTGSVESTRADASVTDIAVGSGFFGGHLFDNFASFRPAPAAAVAVAVALTVVRKPSPDTAVLLGGGWIASGVPGADRLPRVVWPEGLSLAPREMAGEVQAPLTGVGAARLRVGDRVWARHTKSGELSEHVNEFALVENGKVVDILPTYRGEGKAFL</sequence>
<feature type="domain" description="Alanine racemase N-terminal" evidence="1">
    <location>
        <begin position="38"/>
        <end position="207"/>
    </location>
</feature>
<dbReference type="Proteomes" id="UP000297851">
    <property type="component" value="Unassembled WGS sequence"/>
</dbReference>
<accession>A0ABY2J769</accession>
<evidence type="ECO:0000259" key="1">
    <source>
        <dbReference type="Pfam" id="PF01168"/>
    </source>
</evidence>
<reference evidence="2 3" key="1">
    <citation type="submission" date="2019-03" db="EMBL/GenBank/DDBJ databases">
        <title>Genomics of glacier-inhabiting Cryobacterium strains.</title>
        <authorList>
            <person name="Liu Q."/>
            <person name="Xin Y.-H."/>
        </authorList>
    </citation>
    <scope>NUCLEOTIDE SEQUENCE [LARGE SCALE GENOMIC DNA]</scope>
    <source>
        <strain evidence="2 3">TMT2-16</strain>
    </source>
</reference>
<dbReference type="InterPro" id="IPR051466">
    <property type="entry name" value="D-amino_acid_metab_enzyme"/>
</dbReference>
<comment type="caution">
    <text evidence="2">The sequence shown here is derived from an EMBL/GenBank/DDBJ whole genome shotgun (WGS) entry which is preliminary data.</text>
</comment>
<dbReference type="SUPFAM" id="SSF51419">
    <property type="entry name" value="PLP-binding barrel"/>
    <property type="match status" value="1"/>
</dbReference>
<dbReference type="Gene3D" id="3.20.20.10">
    <property type="entry name" value="Alanine racemase"/>
    <property type="match status" value="1"/>
</dbReference>
<name>A0ABY2J769_9MICO</name>
<dbReference type="EMBL" id="SOGO01000034">
    <property type="protein sequence ID" value="TFD00803.1"/>
    <property type="molecule type" value="Genomic_DNA"/>
</dbReference>
<organism evidence="2 3">
    <name type="scientific">Cryobacterium sandaracinum</name>
    <dbReference type="NCBI Taxonomy" id="1259247"/>
    <lineage>
        <taxon>Bacteria</taxon>
        <taxon>Bacillati</taxon>
        <taxon>Actinomycetota</taxon>
        <taxon>Actinomycetes</taxon>
        <taxon>Micrococcales</taxon>
        <taxon>Microbacteriaceae</taxon>
        <taxon>Cryobacterium</taxon>
    </lineage>
</organism>
<dbReference type="Pfam" id="PF01168">
    <property type="entry name" value="Ala_racemase_N"/>
    <property type="match status" value="1"/>
</dbReference>
<gene>
    <name evidence="2" type="ORF">E3T25_12270</name>
</gene>
<evidence type="ECO:0000313" key="2">
    <source>
        <dbReference type="EMBL" id="TFD00803.1"/>
    </source>
</evidence>
<proteinExistence type="predicted"/>
<dbReference type="InterPro" id="IPR029066">
    <property type="entry name" value="PLP-binding_barrel"/>
</dbReference>
<dbReference type="RefSeq" id="WP_134374520.1">
    <property type="nucleotide sequence ID" value="NZ_SOGO01000034.1"/>
</dbReference>
<dbReference type="PANTHER" id="PTHR28004">
    <property type="entry name" value="ZGC:162816-RELATED"/>
    <property type="match status" value="1"/>
</dbReference>
<dbReference type="PANTHER" id="PTHR28004:SF2">
    <property type="entry name" value="D-SERINE DEHYDRATASE"/>
    <property type="match status" value="1"/>
</dbReference>
<evidence type="ECO:0000313" key="3">
    <source>
        <dbReference type="Proteomes" id="UP000297851"/>
    </source>
</evidence>